<reference evidence="4" key="1">
    <citation type="submission" date="2021-07" db="EMBL/GenBank/DDBJ databases">
        <authorList>
            <person name="Catto M.A."/>
            <person name="Jacobson A."/>
            <person name="Kennedy G."/>
            <person name="Labadie P."/>
            <person name="Hunt B.G."/>
            <person name="Srinivasan R."/>
        </authorList>
    </citation>
    <scope>NUCLEOTIDE SEQUENCE</scope>
    <source>
        <strain evidence="4">PL_HMW_Pooled</strain>
        <tissue evidence="4">Head</tissue>
    </source>
</reference>
<dbReference type="PANTHER" id="PTHR35385">
    <property type="entry name" value="PROTEIN B, PUTATIVE-RELATED-RELATED"/>
    <property type="match status" value="1"/>
</dbReference>
<dbReference type="EMBL" id="JAHWGI010001324">
    <property type="protein sequence ID" value="KAK3928292.1"/>
    <property type="molecule type" value="Genomic_DNA"/>
</dbReference>
<name>A0AAE1HVM7_9NEOP</name>
<feature type="domain" description="SWIM-type" evidence="3">
    <location>
        <begin position="406"/>
        <end position="437"/>
    </location>
</feature>
<reference evidence="4" key="2">
    <citation type="journal article" date="2023" name="BMC Genomics">
        <title>Pest status, molecular evolution, and epigenetic factors derived from the genome assembly of Frankliniella fusca, a thysanopteran phytovirus vector.</title>
        <authorList>
            <person name="Catto M.A."/>
            <person name="Labadie P.E."/>
            <person name="Jacobson A.L."/>
            <person name="Kennedy G.G."/>
            <person name="Srinivasan R."/>
            <person name="Hunt B.G."/>
        </authorList>
    </citation>
    <scope>NUCLEOTIDE SEQUENCE</scope>
    <source>
        <strain evidence="4">PL_HMW_Pooled</strain>
    </source>
</reference>
<dbReference type="GO" id="GO:0008270">
    <property type="term" value="F:zinc ion binding"/>
    <property type="evidence" value="ECO:0007669"/>
    <property type="project" value="UniProtKB-KW"/>
</dbReference>
<dbReference type="Proteomes" id="UP001219518">
    <property type="component" value="Unassembled WGS sequence"/>
</dbReference>
<evidence type="ECO:0000313" key="5">
    <source>
        <dbReference type="Proteomes" id="UP001219518"/>
    </source>
</evidence>
<feature type="region of interest" description="Disordered" evidence="2">
    <location>
        <begin position="613"/>
        <end position="665"/>
    </location>
</feature>
<evidence type="ECO:0000256" key="2">
    <source>
        <dbReference type="SAM" id="MobiDB-lite"/>
    </source>
</evidence>
<gene>
    <name evidence="4" type="ORF">KUF71_000562</name>
</gene>
<dbReference type="PANTHER" id="PTHR35385:SF2">
    <property type="entry name" value="PROTEIN B, PUTATIVE-RELATED"/>
    <property type="match status" value="1"/>
</dbReference>
<keyword evidence="1" id="KW-0862">Zinc</keyword>
<sequence length="677" mass="76767">MEVKIRHWHNHPIKASDVLRYRRPTKATKALFHAYFKKGHTPASALRMHKLDIQMEKGDLFFEDHADGSVCPDLFCCYYQYYKIFKGVYGDNYGEGMVSKLEEVNEDYNKKSSAPCAKLYQEGDDIVVALCSPLMKRAHENLPTSGEIVQLDFSVGMDRFDTRVGFLITPSLAGGLPLSELYPEGQAFHGRGLDGPKVFLTDDARNERGSLQDVYPFAILLLCLFHTLQAFLRYVTLSDHNVKKEERTLIYDDFKKLVSCKSETDFEENYQQILSNDIWLKNNIALNHLKKDLIPRAREWALCHRQDLILRGNNTTNYTESSFRQLKDLIFERLKAFNLVQLFDFLVTKLEAYYQSRIASVLNNRHHPHKKSRHSAPKPDLLVPLSSKKFSDQIFEVSNAHTKKIYTVDMEVGMCSCPVGSSGAPCKHQFKVAKDYNLSSAQFFSTCGPKDKLLCHKIMVGSVNVTNEWFKGLHDGPQVACVLSDVPIDSKIHSGPGDDGNSPDDLDEAANDLANELTHNSAEASTSELNKQQQESEEVKEWQHRLKNMCDSLSSKLEARSDTFLPGVKKLVTTYENLTAKKSENAVSSVLHWMSSILKTGNRIRCQPQTYSRRKTPHLGGRQCRQTGRPLKASRTAEHGLAKSRNRKTGPMHPVPSIKSRTIAPHSLARRVDSLRM</sequence>
<protein>
    <submittedName>
        <fullName evidence="4">Proepiregulin</fullName>
    </submittedName>
</protein>
<dbReference type="AlphaFoldDB" id="A0AAE1HVM7"/>
<comment type="caution">
    <text evidence="4">The sequence shown here is derived from an EMBL/GenBank/DDBJ whole genome shotgun (WGS) entry which is preliminary data.</text>
</comment>
<dbReference type="InterPro" id="IPR007527">
    <property type="entry name" value="Znf_SWIM"/>
</dbReference>
<accession>A0AAE1HVM7</accession>
<evidence type="ECO:0000259" key="3">
    <source>
        <dbReference type="PROSITE" id="PS50966"/>
    </source>
</evidence>
<evidence type="ECO:0000313" key="4">
    <source>
        <dbReference type="EMBL" id="KAK3928292.1"/>
    </source>
</evidence>
<keyword evidence="5" id="KW-1185">Reference proteome</keyword>
<evidence type="ECO:0000256" key="1">
    <source>
        <dbReference type="PROSITE-ProRule" id="PRU00325"/>
    </source>
</evidence>
<keyword evidence="1" id="KW-0479">Metal-binding</keyword>
<organism evidence="4 5">
    <name type="scientific">Frankliniella fusca</name>
    <dbReference type="NCBI Taxonomy" id="407009"/>
    <lineage>
        <taxon>Eukaryota</taxon>
        <taxon>Metazoa</taxon>
        <taxon>Ecdysozoa</taxon>
        <taxon>Arthropoda</taxon>
        <taxon>Hexapoda</taxon>
        <taxon>Insecta</taxon>
        <taxon>Pterygota</taxon>
        <taxon>Neoptera</taxon>
        <taxon>Paraneoptera</taxon>
        <taxon>Thysanoptera</taxon>
        <taxon>Terebrantia</taxon>
        <taxon>Thripoidea</taxon>
        <taxon>Thripidae</taxon>
        <taxon>Frankliniella</taxon>
    </lineage>
</organism>
<dbReference type="PROSITE" id="PS50966">
    <property type="entry name" value="ZF_SWIM"/>
    <property type="match status" value="1"/>
</dbReference>
<proteinExistence type="predicted"/>
<keyword evidence="1" id="KW-0863">Zinc-finger</keyword>